<evidence type="ECO:0000313" key="4">
    <source>
        <dbReference type="Proteomes" id="UP000813444"/>
    </source>
</evidence>
<reference evidence="3" key="1">
    <citation type="journal article" date="2021" name="Nat. Commun.">
        <title>Genetic determinants of endophytism in the Arabidopsis root mycobiome.</title>
        <authorList>
            <person name="Mesny F."/>
            <person name="Miyauchi S."/>
            <person name="Thiergart T."/>
            <person name="Pickel B."/>
            <person name="Atanasova L."/>
            <person name="Karlsson M."/>
            <person name="Huettel B."/>
            <person name="Barry K.W."/>
            <person name="Haridas S."/>
            <person name="Chen C."/>
            <person name="Bauer D."/>
            <person name="Andreopoulos W."/>
            <person name="Pangilinan J."/>
            <person name="LaButti K."/>
            <person name="Riley R."/>
            <person name="Lipzen A."/>
            <person name="Clum A."/>
            <person name="Drula E."/>
            <person name="Henrissat B."/>
            <person name="Kohler A."/>
            <person name="Grigoriev I.V."/>
            <person name="Martin F.M."/>
            <person name="Hacquard S."/>
        </authorList>
    </citation>
    <scope>NUCLEOTIDE SEQUENCE</scope>
    <source>
        <strain evidence="3">MPI-CAGE-CH-0235</strain>
    </source>
</reference>
<dbReference type="Proteomes" id="UP000813444">
    <property type="component" value="Unassembled WGS sequence"/>
</dbReference>
<gene>
    <name evidence="3" type="ORF">B0I35DRAFT_474837</name>
</gene>
<organism evidence="3 4">
    <name type="scientific">Stachybotrys elegans</name>
    <dbReference type="NCBI Taxonomy" id="80388"/>
    <lineage>
        <taxon>Eukaryota</taxon>
        <taxon>Fungi</taxon>
        <taxon>Dikarya</taxon>
        <taxon>Ascomycota</taxon>
        <taxon>Pezizomycotina</taxon>
        <taxon>Sordariomycetes</taxon>
        <taxon>Hypocreomycetidae</taxon>
        <taxon>Hypocreales</taxon>
        <taxon>Stachybotryaceae</taxon>
        <taxon>Stachybotrys</taxon>
    </lineage>
</organism>
<dbReference type="AlphaFoldDB" id="A0A8K0SZJ3"/>
<keyword evidence="4" id="KW-1185">Reference proteome</keyword>
<accession>A0A8K0SZJ3</accession>
<dbReference type="InterPro" id="IPR052895">
    <property type="entry name" value="HetReg/Transcr_Mod"/>
</dbReference>
<proteinExistence type="predicted"/>
<sequence>METAIFNSKPMAITNNLSHALRYMRRNRILTVWVDAVCINQSDNLEKSLQVQRMKQIYEQGVETISWLGIRGNDLAEFAIRWLQLANKKPECIPIKLRKIRNVWPAGDSQISAEHRPNCLDMFRYDRVLDILGQDPNTRSSDVGTSCYQCALEVCSHALVDLFERPYWRRRWIIQEIAVARQVTVICGTSTMALYDLETALVRSRKSLVWSPRVDAASLFFEDMLELRRRILDPDFTLPEIIYFTSNFVSKDPRDRIYAILGISAEGPQLVPMPSYYRSVQSASVQLTRNLIKKYKRLDMVESDERGVIPGSDLPTWTPEWLSGELPRQVLDSLDINDPRSTLPTSLLMHCLGAENAETLHVQGCLLATITAMTRSTGRQTAGGHAEIASLGARRDSLRYYGSSGAALYVIAHFIMFDQPYSTGSFFTPRLLIQEPLVKRISYYMTRPLRWAVFTVSRWIKKHFFLSYFPTLLGSSSRSETHEPGALEFHQWWEANRDFLIADKSLDSWLCRRAPIHTMFRFLMNHMAKTSIWVWAFAAFTLFSVSLAYSIVPLFPIFVFLPCTFLALTFFPLSYWYRLRSQVKAPLALTAQSKRLVTTDTGMVAQVCSSARLGDKICFIAGRKRAVVMRQVEGEVTGAAHWQIVGSASCFLNADDGERLHLWLHWGALSGLCIEPDPWYFPYTIRSKLLYQSHDPYGDRLNKMGQLMLQECQQKPWWMEFTVV</sequence>
<name>A0A8K0SZJ3_9HYPO</name>
<keyword evidence="1" id="KW-0472">Membrane</keyword>
<dbReference type="Pfam" id="PF06985">
    <property type="entry name" value="HET"/>
    <property type="match status" value="1"/>
</dbReference>
<evidence type="ECO:0000259" key="2">
    <source>
        <dbReference type="Pfam" id="PF06985"/>
    </source>
</evidence>
<feature type="domain" description="Heterokaryon incompatibility" evidence="2">
    <location>
        <begin position="6"/>
        <end position="176"/>
    </location>
</feature>
<dbReference type="EMBL" id="JAGPNK010000002">
    <property type="protein sequence ID" value="KAH7326151.1"/>
    <property type="molecule type" value="Genomic_DNA"/>
</dbReference>
<feature type="transmembrane region" description="Helical" evidence="1">
    <location>
        <begin position="557"/>
        <end position="577"/>
    </location>
</feature>
<feature type="transmembrane region" description="Helical" evidence="1">
    <location>
        <begin position="532"/>
        <end position="551"/>
    </location>
</feature>
<keyword evidence="1" id="KW-0812">Transmembrane</keyword>
<comment type="caution">
    <text evidence="3">The sequence shown here is derived from an EMBL/GenBank/DDBJ whole genome shotgun (WGS) entry which is preliminary data.</text>
</comment>
<evidence type="ECO:0000256" key="1">
    <source>
        <dbReference type="SAM" id="Phobius"/>
    </source>
</evidence>
<dbReference type="PANTHER" id="PTHR24148">
    <property type="entry name" value="ANKYRIN REPEAT DOMAIN-CONTAINING PROTEIN 39 HOMOLOG-RELATED"/>
    <property type="match status" value="1"/>
</dbReference>
<dbReference type="InterPro" id="IPR010730">
    <property type="entry name" value="HET"/>
</dbReference>
<keyword evidence="1" id="KW-1133">Transmembrane helix</keyword>
<dbReference type="PANTHER" id="PTHR24148:SF64">
    <property type="entry name" value="HETEROKARYON INCOMPATIBILITY DOMAIN-CONTAINING PROTEIN"/>
    <property type="match status" value="1"/>
</dbReference>
<dbReference type="OrthoDB" id="5571888at2759"/>
<protein>
    <submittedName>
        <fullName evidence="3">Heterokaryon incompatibility protein-domain-containing protein</fullName>
    </submittedName>
</protein>
<evidence type="ECO:0000313" key="3">
    <source>
        <dbReference type="EMBL" id="KAH7326151.1"/>
    </source>
</evidence>